<reference evidence="1 2" key="1">
    <citation type="journal article" date="2018" name="J. Allergy Clin. Immunol.">
        <title>High-quality assembly of Dermatophagoides pteronyssinus genome and transcriptome reveals a wide range of novel allergens.</title>
        <authorList>
            <person name="Liu X.Y."/>
            <person name="Yang K.Y."/>
            <person name="Wang M.Q."/>
            <person name="Kwok J.S."/>
            <person name="Zeng X."/>
            <person name="Yang Z."/>
            <person name="Xiao X.J."/>
            <person name="Lau C.P."/>
            <person name="Li Y."/>
            <person name="Huang Z.M."/>
            <person name="Ba J.G."/>
            <person name="Yim A.K."/>
            <person name="Ouyang C.Y."/>
            <person name="Ngai S.M."/>
            <person name="Chan T.F."/>
            <person name="Leung E.L."/>
            <person name="Liu L."/>
            <person name="Liu Z.G."/>
            <person name="Tsui S.K."/>
        </authorList>
    </citation>
    <scope>NUCLEOTIDE SEQUENCE [LARGE SCALE GENOMIC DNA]</scope>
    <source>
        <strain evidence="1">Derp</strain>
    </source>
</reference>
<dbReference type="EMBL" id="NJHN03000035">
    <property type="protein sequence ID" value="KAH9422861.1"/>
    <property type="molecule type" value="Genomic_DNA"/>
</dbReference>
<keyword evidence="2" id="KW-1185">Reference proteome</keyword>
<reference evidence="1 2" key="2">
    <citation type="journal article" date="2022" name="Mol. Biol. Evol.">
        <title>Comparative Genomics Reveals Insights into the Divergent Evolution of Astigmatic Mites and Household Pest Adaptations.</title>
        <authorList>
            <person name="Xiong Q."/>
            <person name="Wan A.T."/>
            <person name="Liu X."/>
            <person name="Fung C.S."/>
            <person name="Xiao X."/>
            <person name="Malainual N."/>
            <person name="Hou J."/>
            <person name="Wang L."/>
            <person name="Wang M."/>
            <person name="Yang K.Y."/>
            <person name="Cui Y."/>
            <person name="Leung E.L."/>
            <person name="Nong W."/>
            <person name="Shin S.K."/>
            <person name="Au S.W."/>
            <person name="Jeong K.Y."/>
            <person name="Chew F.T."/>
            <person name="Hui J.H."/>
            <person name="Leung T.F."/>
            <person name="Tungtrongchitr A."/>
            <person name="Zhong N."/>
            <person name="Liu Z."/>
            <person name="Tsui S.K."/>
        </authorList>
    </citation>
    <scope>NUCLEOTIDE SEQUENCE [LARGE SCALE GENOMIC DNA]</scope>
    <source>
        <strain evidence="1">Derp</strain>
    </source>
</reference>
<evidence type="ECO:0008006" key="3">
    <source>
        <dbReference type="Google" id="ProtNLM"/>
    </source>
</evidence>
<evidence type="ECO:0000313" key="2">
    <source>
        <dbReference type="Proteomes" id="UP000887458"/>
    </source>
</evidence>
<comment type="caution">
    <text evidence="1">The sequence shown here is derived from an EMBL/GenBank/DDBJ whole genome shotgun (WGS) entry which is preliminary data.</text>
</comment>
<organism evidence="1 2">
    <name type="scientific">Dermatophagoides pteronyssinus</name>
    <name type="common">European house dust mite</name>
    <dbReference type="NCBI Taxonomy" id="6956"/>
    <lineage>
        <taxon>Eukaryota</taxon>
        <taxon>Metazoa</taxon>
        <taxon>Ecdysozoa</taxon>
        <taxon>Arthropoda</taxon>
        <taxon>Chelicerata</taxon>
        <taxon>Arachnida</taxon>
        <taxon>Acari</taxon>
        <taxon>Acariformes</taxon>
        <taxon>Sarcoptiformes</taxon>
        <taxon>Astigmata</taxon>
        <taxon>Psoroptidia</taxon>
        <taxon>Analgoidea</taxon>
        <taxon>Pyroglyphidae</taxon>
        <taxon>Dermatophagoidinae</taxon>
        <taxon>Dermatophagoides</taxon>
    </lineage>
</organism>
<gene>
    <name evidence="1" type="ORF">DERP_008124</name>
</gene>
<name>A0ABQ8JKL6_DERPT</name>
<dbReference type="Proteomes" id="UP000887458">
    <property type="component" value="Unassembled WGS sequence"/>
</dbReference>
<protein>
    <recommendedName>
        <fullName evidence="3">Dihydrofolate reductase</fullName>
    </recommendedName>
</protein>
<sequence>MNGDYIGRLPCKVVKTLELFASYNDHIIVVGIGKAILFDSLFQQNFVFYVEQQQKFEFEIESNLFKSYNHID</sequence>
<proteinExistence type="predicted"/>
<evidence type="ECO:0000313" key="1">
    <source>
        <dbReference type="EMBL" id="KAH9422861.1"/>
    </source>
</evidence>
<accession>A0ABQ8JKL6</accession>